<gene>
    <name evidence="2" type="ORF">L3X38_005439</name>
</gene>
<dbReference type="AlphaFoldDB" id="A0AAD5F482"/>
<evidence type="ECO:0000256" key="1">
    <source>
        <dbReference type="SAM" id="MobiDB-lite"/>
    </source>
</evidence>
<keyword evidence="3" id="KW-1185">Reference proteome</keyword>
<protein>
    <submittedName>
        <fullName evidence="2">Uncharacterized protein</fullName>
    </submittedName>
</protein>
<feature type="compositionally biased region" description="Low complexity" evidence="1">
    <location>
        <begin position="130"/>
        <end position="148"/>
    </location>
</feature>
<organism evidence="2 3">
    <name type="scientific">Prunus dulcis</name>
    <name type="common">Almond</name>
    <name type="synonym">Amygdalus dulcis</name>
    <dbReference type="NCBI Taxonomy" id="3755"/>
    <lineage>
        <taxon>Eukaryota</taxon>
        <taxon>Viridiplantae</taxon>
        <taxon>Streptophyta</taxon>
        <taxon>Embryophyta</taxon>
        <taxon>Tracheophyta</taxon>
        <taxon>Spermatophyta</taxon>
        <taxon>Magnoliopsida</taxon>
        <taxon>eudicotyledons</taxon>
        <taxon>Gunneridae</taxon>
        <taxon>Pentapetalae</taxon>
        <taxon>rosids</taxon>
        <taxon>fabids</taxon>
        <taxon>Rosales</taxon>
        <taxon>Rosaceae</taxon>
        <taxon>Amygdaloideae</taxon>
        <taxon>Amygdaleae</taxon>
        <taxon>Prunus</taxon>
    </lineage>
</organism>
<sequence length="179" mass="19811">MSLIFLPEKSCRESNGRKKKRKRQAKSQIGQTSQPSHPQSPRVLPPSMSQAKHESSSQIVHFPGCSLIQISNRFANLGAPVGQESSAREKDIPCSSLPIEGKSESKLQEIARQLMLQASQMNEDDDSDATPKSQSSTSQPKSSSQKTPAPKMRWSDYPPYDQIHGQDPYDFSPLDLGDD</sequence>
<proteinExistence type="predicted"/>
<accession>A0AAD5F482</accession>
<comment type="caution">
    <text evidence="2">The sequence shown here is derived from an EMBL/GenBank/DDBJ whole genome shotgun (WGS) entry which is preliminary data.</text>
</comment>
<feature type="region of interest" description="Disordered" evidence="1">
    <location>
        <begin position="1"/>
        <end position="58"/>
    </location>
</feature>
<dbReference type="EMBL" id="JAJFAZ020000001">
    <property type="protein sequence ID" value="KAI5352548.1"/>
    <property type="molecule type" value="Genomic_DNA"/>
</dbReference>
<evidence type="ECO:0000313" key="3">
    <source>
        <dbReference type="Proteomes" id="UP001054821"/>
    </source>
</evidence>
<reference evidence="2 3" key="1">
    <citation type="journal article" date="2022" name="G3 (Bethesda)">
        <title>Whole-genome sequence and methylome profiling of the almond [Prunus dulcis (Mill.) D.A. Webb] cultivar 'Nonpareil'.</title>
        <authorList>
            <person name="D'Amico-Willman K.M."/>
            <person name="Ouma W.Z."/>
            <person name="Meulia T."/>
            <person name="Sideli G.M."/>
            <person name="Gradziel T.M."/>
            <person name="Fresnedo-Ramirez J."/>
        </authorList>
    </citation>
    <scope>NUCLEOTIDE SEQUENCE [LARGE SCALE GENOMIC DNA]</scope>
    <source>
        <strain evidence="2">Clone GOH B32 T37-40</strain>
    </source>
</reference>
<feature type="compositionally biased region" description="Polar residues" evidence="1">
    <location>
        <begin position="26"/>
        <end position="39"/>
    </location>
</feature>
<name>A0AAD5F482_PRUDU</name>
<dbReference type="Proteomes" id="UP001054821">
    <property type="component" value="Chromosome 1"/>
</dbReference>
<feature type="region of interest" description="Disordered" evidence="1">
    <location>
        <begin position="80"/>
        <end position="179"/>
    </location>
</feature>
<evidence type="ECO:0000313" key="2">
    <source>
        <dbReference type="EMBL" id="KAI5352548.1"/>
    </source>
</evidence>